<dbReference type="Proteomes" id="UP000196649">
    <property type="component" value="Unassembled WGS sequence"/>
</dbReference>
<keyword evidence="1" id="KW-1133">Transmembrane helix</keyword>
<feature type="transmembrane region" description="Helical" evidence="1">
    <location>
        <begin position="96"/>
        <end position="114"/>
    </location>
</feature>
<dbReference type="EMBL" id="MXAL01000001">
    <property type="protein sequence ID" value="OWF34402.1"/>
    <property type="molecule type" value="Genomic_DNA"/>
</dbReference>
<evidence type="ECO:0000313" key="2">
    <source>
        <dbReference type="EMBL" id="OWF34402.1"/>
    </source>
</evidence>
<organism evidence="2 3">
    <name type="scientific">Companilactobacillus kimchii</name>
    <dbReference type="NCBI Taxonomy" id="2801452"/>
    <lineage>
        <taxon>Bacteria</taxon>
        <taxon>Bacillati</taxon>
        <taxon>Bacillota</taxon>
        <taxon>Bacilli</taxon>
        <taxon>Lactobacillales</taxon>
        <taxon>Lactobacillaceae</taxon>
        <taxon>Companilactobacillus</taxon>
    </lineage>
</organism>
<gene>
    <name evidence="2" type="ORF">LKACC12383_00315</name>
</gene>
<evidence type="ECO:0000256" key="1">
    <source>
        <dbReference type="SAM" id="Phobius"/>
    </source>
</evidence>
<reference evidence="2 3" key="1">
    <citation type="submission" date="2017-03" db="EMBL/GenBank/DDBJ databases">
        <title>Genome sequence of Lactobacillus kimchii KACC 12383.</title>
        <authorList>
            <person name="Chun J."/>
        </authorList>
    </citation>
    <scope>NUCLEOTIDE SEQUENCE [LARGE SCALE GENOMIC DNA]</scope>
    <source>
        <strain evidence="2 3">KACC 12383</strain>
    </source>
</reference>
<evidence type="ECO:0000313" key="3">
    <source>
        <dbReference type="Proteomes" id="UP000196649"/>
    </source>
</evidence>
<protein>
    <submittedName>
        <fullName evidence="2">Uncharacterized protein</fullName>
    </submittedName>
</protein>
<feature type="transmembrane region" description="Helical" evidence="1">
    <location>
        <begin position="67"/>
        <end position="90"/>
    </location>
</feature>
<name>A0A210PD57_9LACO</name>
<dbReference type="RefSeq" id="WP_054643716.1">
    <property type="nucleotide sequence ID" value="NZ_LNUB01000004.1"/>
</dbReference>
<comment type="caution">
    <text evidence="2">The sequence shown here is derived from an EMBL/GenBank/DDBJ whole genome shotgun (WGS) entry which is preliminary data.</text>
</comment>
<accession>A0A210PD57</accession>
<keyword evidence="1" id="KW-0472">Membrane</keyword>
<dbReference type="AlphaFoldDB" id="A0A210PD57"/>
<feature type="transmembrane region" description="Helical" evidence="1">
    <location>
        <begin position="6"/>
        <end position="25"/>
    </location>
</feature>
<sequence length="171" mass="20394">MLKLKVIISTMLLLVSIIIFIFKALPEIKQIRKYNKTVNGPKLYRWIADIMEEYPQEYKRMKRSMYIWIYSYLLLICSVVVGMAGLYVVYNYYDYSLTRIAAILIIVFSLVYLYTYRLYARNQIDLYQLVLKNFSDQFVEERLKMIKESEIASRYRALVMIMLGIALTIVL</sequence>
<feature type="transmembrane region" description="Helical" evidence="1">
    <location>
        <begin position="152"/>
        <end position="170"/>
    </location>
</feature>
<proteinExistence type="predicted"/>
<keyword evidence="1" id="KW-0812">Transmembrane</keyword>